<name>A0ABD2CC84_VESMC</name>
<organism evidence="1 2">
    <name type="scientific">Vespula maculifrons</name>
    <name type="common">Eastern yellow jacket</name>
    <name type="synonym">Wasp</name>
    <dbReference type="NCBI Taxonomy" id="7453"/>
    <lineage>
        <taxon>Eukaryota</taxon>
        <taxon>Metazoa</taxon>
        <taxon>Ecdysozoa</taxon>
        <taxon>Arthropoda</taxon>
        <taxon>Hexapoda</taxon>
        <taxon>Insecta</taxon>
        <taxon>Pterygota</taxon>
        <taxon>Neoptera</taxon>
        <taxon>Endopterygota</taxon>
        <taxon>Hymenoptera</taxon>
        <taxon>Apocrita</taxon>
        <taxon>Aculeata</taxon>
        <taxon>Vespoidea</taxon>
        <taxon>Vespidae</taxon>
        <taxon>Vespinae</taxon>
        <taxon>Vespula</taxon>
    </lineage>
</organism>
<proteinExistence type="predicted"/>
<sequence>MNTVKSFAFDYAADQITRLRSDKYQFYNDFDTFTDFKKFTLSFGTKLVYKVFHIKVDSKGCVSFIYYLNKIESGTKLSGDTGNR</sequence>
<keyword evidence="2" id="KW-1185">Reference proteome</keyword>
<reference evidence="1 2" key="1">
    <citation type="journal article" date="2024" name="Ann. Entomol. Soc. Am.">
        <title>Genomic analyses of the southern and eastern yellowjacket wasps (Hymenoptera: Vespidae) reveal evolutionary signatures of social life.</title>
        <authorList>
            <person name="Catto M.A."/>
            <person name="Caine P.B."/>
            <person name="Orr S.E."/>
            <person name="Hunt B.G."/>
            <person name="Goodisman M.A.D."/>
        </authorList>
    </citation>
    <scope>NUCLEOTIDE SEQUENCE [LARGE SCALE GENOMIC DNA]</scope>
    <source>
        <strain evidence="1">232</strain>
        <tissue evidence="1">Head and thorax</tissue>
    </source>
</reference>
<accession>A0ABD2CC84</accession>
<evidence type="ECO:0000313" key="1">
    <source>
        <dbReference type="EMBL" id="KAL2742674.1"/>
    </source>
</evidence>
<gene>
    <name evidence="1" type="ORF">V1477_008163</name>
</gene>
<dbReference type="EMBL" id="JAYRBN010000056">
    <property type="protein sequence ID" value="KAL2742674.1"/>
    <property type="molecule type" value="Genomic_DNA"/>
</dbReference>
<protein>
    <submittedName>
        <fullName evidence="1">Uncharacterized protein</fullName>
    </submittedName>
</protein>
<evidence type="ECO:0000313" key="2">
    <source>
        <dbReference type="Proteomes" id="UP001607303"/>
    </source>
</evidence>
<dbReference type="Proteomes" id="UP001607303">
    <property type="component" value="Unassembled WGS sequence"/>
</dbReference>
<dbReference type="AlphaFoldDB" id="A0ABD2CC84"/>
<comment type="caution">
    <text evidence="1">The sequence shown here is derived from an EMBL/GenBank/DDBJ whole genome shotgun (WGS) entry which is preliminary data.</text>
</comment>